<dbReference type="Pfam" id="PF08241">
    <property type="entry name" value="Methyltransf_11"/>
    <property type="match status" value="1"/>
</dbReference>
<dbReference type="InterPro" id="IPR029063">
    <property type="entry name" value="SAM-dependent_MTases_sf"/>
</dbReference>
<organism evidence="3 4">
    <name type="scientific">Hoylesella marshii DSM 16973 = JCM 13450</name>
    <dbReference type="NCBI Taxonomy" id="862515"/>
    <lineage>
        <taxon>Bacteria</taxon>
        <taxon>Pseudomonadati</taxon>
        <taxon>Bacteroidota</taxon>
        <taxon>Bacteroidia</taxon>
        <taxon>Bacteroidales</taxon>
        <taxon>Prevotellaceae</taxon>
        <taxon>Hoylesella</taxon>
    </lineage>
</organism>
<dbReference type="RefSeq" id="WP_006949700.1">
    <property type="nucleotide sequence ID" value="NZ_GL397214.1"/>
</dbReference>
<dbReference type="eggNOG" id="COG2226">
    <property type="taxonomic scope" value="Bacteria"/>
</dbReference>
<keyword evidence="3" id="KW-0808">Transferase</keyword>
<evidence type="ECO:0000313" key="4">
    <source>
        <dbReference type="Proteomes" id="UP000004394"/>
    </source>
</evidence>
<dbReference type="Gene3D" id="3.40.50.150">
    <property type="entry name" value="Vaccinia Virus protein VP39"/>
    <property type="match status" value="1"/>
</dbReference>
<dbReference type="GO" id="GO:0008757">
    <property type="term" value="F:S-adenosylmethionine-dependent methyltransferase activity"/>
    <property type="evidence" value="ECO:0007669"/>
    <property type="project" value="InterPro"/>
</dbReference>
<sequence length="265" mass="29676">MKTLFNEKTDFGNWIPMPFMLMLYGTSAVLLLATILLFVMTESLLCPSVACLFFLLALAFTVHMQLCRYAFSFKGGGVMGKIHEYLVSKLPWNGEGQLLDIGCGAGALSIRCALRFPQARITGIDYWGAGWNYAQAQCERNATIEGVINRMKFQKGDAAALDFDDETFDAAVSNFVFHEVRTQPEKQKVVREALRVVRKGGSFAFIDLFSRSSLYGDMQAFVNELKAEGISEITYIAHLELTDLFPKIFRAPWLMPGTGILYGRK</sequence>
<dbReference type="BioCyc" id="PMAR862515-HMP:GMOO-1568-MONOMER"/>
<keyword evidence="4" id="KW-1185">Reference proteome</keyword>
<dbReference type="EMBL" id="AEEI01000050">
    <property type="protein sequence ID" value="EFM01424.1"/>
    <property type="molecule type" value="Genomic_DNA"/>
</dbReference>
<feature type="transmembrane region" description="Helical" evidence="1">
    <location>
        <begin position="21"/>
        <end position="40"/>
    </location>
</feature>
<accession>E0NTP1</accession>
<reference evidence="3" key="1">
    <citation type="submission" date="2010-07" db="EMBL/GenBank/DDBJ databases">
        <authorList>
            <person name="Muzny D."/>
            <person name="Qin X."/>
            <person name="Deng J."/>
            <person name="Jiang H."/>
            <person name="Liu Y."/>
            <person name="Qu J."/>
            <person name="Song X.-Z."/>
            <person name="Zhang L."/>
            <person name="Thornton R."/>
            <person name="Coyle M."/>
            <person name="Francisco L."/>
            <person name="Jackson L."/>
            <person name="Javaid M."/>
            <person name="Korchina V."/>
            <person name="Kovar C."/>
            <person name="Mata R."/>
            <person name="Mathew T."/>
            <person name="Ngo R."/>
            <person name="Nguyen L."/>
            <person name="Nguyen N."/>
            <person name="Okwuonu G."/>
            <person name="Ongeri F."/>
            <person name="Pham C."/>
            <person name="Simmons D."/>
            <person name="Wilczek-Boney K."/>
            <person name="Hale W."/>
            <person name="Jakkamsetti A."/>
            <person name="Pham P."/>
            <person name="Ruth R."/>
            <person name="San Lucas F."/>
            <person name="Warren J."/>
            <person name="Zhang J."/>
            <person name="Zhao Z."/>
            <person name="Zhou C."/>
            <person name="Zhu D."/>
            <person name="Lee S."/>
            <person name="Bess C."/>
            <person name="Blankenburg K."/>
            <person name="Forbes L."/>
            <person name="Fu Q."/>
            <person name="Gubbala S."/>
            <person name="Hirani K."/>
            <person name="Jayaseelan J.C."/>
            <person name="Lara F."/>
            <person name="Munidasa M."/>
            <person name="Palculict T."/>
            <person name="Patil S."/>
            <person name="Pu L.-L."/>
            <person name="Saada N."/>
            <person name="Tang L."/>
            <person name="Weissenberger G."/>
            <person name="Zhu Y."/>
            <person name="Hemphill L."/>
            <person name="Shang Y."/>
            <person name="Youmans B."/>
            <person name="Ayvaz T."/>
            <person name="Ross M."/>
            <person name="Santibanez J."/>
            <person name="Aqrawi P."/>
            <person name="Gross S."/>
            <person name="Joshi V."/>
            <person name="Fowler G."/>
            <person name="Nazareth L."/>
            <person name="Reid J."/>
            <person name="Worley K."/>
            <person name="Petrosino J."/>
            <person name="Highlander S."/>
            <person name="Gibbs R."/>
        </authorList>
    </citation>
    <scope>NUCLEOTIDE SEQUENCE [LARGE SCALE GENOMIC DNA]</scope>
    <source>
        <strain evidence="3">DSM 16973</strain>
    </source>
</reference>
<feature type="transmembrane region" description="Helical" evidence="1">
    <location>
        <begin position="52"/>
        <end position="71"/>
    </location>
</feature>
<evidence type="ECO:0000256" key="1">
    <source>
        <dbReference type="SAM" id="Phobius"/>
    </source>
</evidence>
<keyword evidence="1" id="KW-0812">Transmembrane</keyword>
<dbReference type="CDD" id="cd02440">
    <property type="entry name" value="AdoMet_MTases"/>
    <property type="match status" value="1"/>
</dbReference>
<keyword evidence="1" id="KW-1133">Transmembrane helix</keyword>
<dbReference type="PANTHER" id="PTHR45277">
    <property type="entry name" value="EXPRESSED PROTEIN"/>
    <property type="match status" value="1"/>
</dbReference>
<evidence type="ECO:0000313" key="3">
    <source>
        <dbReference type="EMBL" id="EFM01424.1"/>
    </source>
</evidence>
<dbReference type="GO" id="GO:0032259">
    <property type="term" value="P:methylation"/>
    <property type="evidence" value="ECO:0007669"/>
    <property type="project" value="UniProtKB-KW"/>
</dbReference>
<dbReference type="STRING" id="862515.HMPREF0658_1544"/>
<dbReference type="Proteomes" id="UP000004394">
    <property type="component" value="Unassembled WGS sequence"/>
</dbReference>
<keyword evidence="3" id="KW-0489">Methyltransferase</keyword>
<dbReference type="PANTHER" id="PTHR45277:SF1">
    <property type="entry name" value="EXPRESSED PROTEIN"/>
    <property type="match status" value="1"/>
</dbReference>
<feature type="domain" description="Methyltransferase type 11" evidence="2">
    <location>
        <begin position="99"/>
        <end position="205"/>
    </location>
</feature>
<dbReference type="InterPro" id="IPR013216">
    <property type="entry name" value="Methyltransf_11"/>
</dbReference>
<dbReference type="AlphaFoldDB" id="E0NTP1"/>
<evidence type="ECO:0000259" key="2">
    <source>
        <dbReference type="Pfam" id="PF08241"/>
    </source>
</evidence>
<protein>
    <submittedName>
        <fullName evidence="3">Methyltransferase domain protein</fullName>
    </submittedName>
</protein>
<proteinExistence type="predicted"/>
<dbReference type="SUPFAM" id="SSF53335">
    <property type="entry name" value="S-adenosyl-L-methionine-dependent methyltransferases"/>
    <property type="match status" value="1"/>
</dbReference>
<comment type="caution">
    <text evidence="3">The sequence shown here is derived from an EMBL/GenBank/DDBJ whole genome shotgun (WGS) entry which is preliminary data.</text>
</comment>
<keyword evidence="1" id="KW-0472">Membrane</keyword>
<name>E0NTP1_9BACT</name>
<dbReference type="HOGENOM" id="CLU_076542_1_0_10"/>
<gene>
    <name evidence="3" type="ORF">HMPREF0658_1544</name>
</gene>